<comment type="caution">
    <text evidence="1">The sequence shown here is derived from an EMBL/GenBank/DDBJ whole genome shotgun (WGS) entry which is preliminary data.</text>
</comment>
<evidence type="ECO:0000313" key="2">
    <source>
        <dbReference type="Proteomes" id="UP000550707"/>
    </source>
</evidence>
<keyword evidence="2" id="KW-1185">Reference proteome</keyword>
<accession>A0A7J8JXS2</accession>
<protein>
    <submittedName>
        <fullName evidence="1">Uncharacterized protein</fullName>
    </submittedName>
</protein>
<dbReference type="Proteomes" id="UP000550707">
    <property type="component" value="Unassembled WGS sequence"/>
</dbReference>
<organism evidence="1 2">
    <name type="scientific">Molossus molossus</name>
    <name type="common">Pallas' mastiff bat</name>
    <name type="synonym">Vespertilio molossus</name>
    <dbReference type="NCBI Taxonomy" id="27622"/>
    <lineage>
        <taxon>Eukaryota</taxon>
        <taxon>Metazoa</taxon>
        <taxon>Chordata</taxon>
        <taxon>Craniata</taxon>
        <taxon>Vertebrata</taxon>
        <taxon>Euteleostomi</taxon>
        <taxon>Mammalia</taxon>
        <taxon>Eutheria</taxon>
        <taxon>Laurasiatheria</taxon>
        <taxon>Chiroptera</taxon>
        <taxon>Yangochiroptera</taxon>
        <taxon>Molossidae</taxon>
        <taxon>Molossus</taxon>
    </lineage>
</organism>
<reference evidence="1 2" key="1">
    <citation type="journal article" date="2020" name="Nature">
        <title>Six reference-quality genomes reveal evolution of bat adaptations.</title>
        <authorList>
            <person name="Jebb D."/>
            <person name="Huang Z."/>
            <person name="Pippel M."/>
            <person name="Hughes G.M."/>
            <person name="Lavrichenko K."/>
            <person name="Devanna P."/>
            <person name="Winkler S."/>
            <person name="Jermiin L.S."/>
            <person name="Skirmuntt E.C."/>
            <person name="Katzourakis A."/>
            <person name="Burkitt-Gray L."/>
            <person name="Ray D.A."/>
            <person name="Sullivan K.A.M."/>
            <person name="Roscito J.G."/>
            <person name="Kirilenko B.M."/>
            <person name="Davalos L.M."/>
            <person name="Corthals A.P."/>
            <person name="Power M.L."/>
            <person name="Jones G."/>
            <person name="Ransome R.D."/>
            <person name="Dechmann D.K.N."/>
            <person name="Locatelli A.G."/>
            <person name="Puechmaille S.J."/>
            <person name="Fedrigo O."/>
            <person name="Jarvis E.D."/>
            <person name="Hiller M."/>
            <person name="Vernes S.C."/>
            <person name="Myers E.W."/>
            <person name="Teeling E.C."/>
        </authorList>
    </citation>
    <scope>NUCLEOTIDE SEQUENCE [LARGE SCALE GENOMIC DNA]</scope>
    <source>
        <strain evidence="1">MMolMol1</strain>
        <tissue evidence="1">Muscle</tissue>
    </source>
</reference>
<dbReference type="InParanoid" id="A0A7J8JXS2"/>
<dbReference type="AlphaFoldDB" id="A0A7J8JXS2"/>
<evidence type="ECO:0000313" key="1">
    <source>
        <dbReference type="EMBL" id="KAF6501179.1"/>
    </source>
</evidence>
<dbReference type="EMBL" id="JACASF010000001">
    <property type="protein sequence ID" value="KAF6501179.1"/>
    <property type="molecule type" value="Genomic_DNA"/>
</dbReference>
<sequence length="143" mass="15745">MAPLVDGPQFSLHSLSWTRGVSTSSWWLMLLWTRVHVLLFSLVYRCLGQEPDVDMMETAVGPQTPWHGGEGAQWPVRARCPSLLGAWVSVATWPGSGLLTCSRGCDRSAVSWLSLAKRKASALPTRARQLKYVGPNDLVAVQK</sequence>
<gene>
    <name evidence="1" type="ORF">HJG59_008134</name>
</gene>
<proteinExistence type="predicted"/>
<name>A0A7J8JXS2_MOLMO</name>